<evidence type="ECO:0000313" key="4">
    <source>
        <dbReference type="EMBL" id="PSB44571.1"/>
    </source>
</evidence>
<dbReference type="PANTHER" id="PTHR48108:SF6">
    <property type="entry name" value="CBS DOMAIN-CONTAINING PROTEIN CBSX1, CHLOROPLASTIC"/>
    <property type="match status" value="1"/>
</dbReference>
<dbReference type="EMBL" id="PVWO01000520">
    <property type="protein sequence ID" value="PSB44571.1"/>
    <property type="molecule type" value="Genomic_DNA"/>
</dbReference>
<dbReference type="GO" id="GO:0016301">
    <property type="term" value="F:kinase activity"/>
    <property type="evidence" value="ECO:0007669"/>
    <property type="project" value="UniProtKB-KW"/>
</dbReference>
<dbReference type="OrthoDB" id="9790355at2"/>
<accession>A0A2T1FHZ4</accession>
<dbReference type="InterPro" id="IPR046342">
    <property type="entry name" value="CBS_dom_sf"/>
</dbReference>
<sequence length="152" mass="16851">MSKIVADWMNRDLITVKPNTPLADAVKLLVDRHISGLPVIDDDGKLVGVISESDLMWREQGLEQPPYMIFLGGVIYFKNPLTYDRDLHKALGQTVGEVMTPYAISISADTLLSEAARILHDKKIHRLPVVDENNHPIGIITESDIVRAIAAV</sequence>
<dbReference type="Gene3D" id="3.10.580.10">
    <property type="entry name" value="CBS-domain"/>
    <property type="match status" value="1"/>
</dbReference>
<dbReference type="AlphaFoldDB" id="A0A2T1FHZ4"/>
<dbReference type="PROSITE" id="PS51371">
    <property type="entry name" value="CBS"/>
    <property type="match status" value="2"/>
</dbReference>
<dbReference type="InterPro" id="IPR000644">
    <property type="entry name" value="CBS_dom"/>
</dbReference>
<dbReference type="Pfam" id="PF00571">
    <property type="entry name" value="CBS"/>
    <property type="match status" value="2"/>
</dbReference>
<evidence type="ECO:0000259" key="3">
    <source>
        <dbReference type="PROSITE" id="PS51371"/>
    </source>
</evidence>
<keyword evidence="1" id="KW-0677">Repeat</keyword>
<comment type="caution">
    <text evidence="4">The sequence shown here is derived from an EMBL/GenBank/DDBJ whole genome shotgun (WGS) entry which is preliminary data.</text>
</comment>
<feature type="domain" description="CBS" evidence="3">
    <location>
        <begin position="9"/>
        <end position="66"/>
    </location>
</feature>
<dbReference type="Proteomes" id="UP000238937">
    <property type="component" value="Unassembled WGS sequence"/>
</dbReference>
<keyword evidence="4" id="KW-0808">Transferase</keyword>
<gene>
    <name evidence="4" type="ORF">C7B77_25595</name>
</gene>
<proteinExistence type="predicted"/>
<keyword evidence="4" id="KW-0418">Kinase</keyword>
<evidence type="ECO:0000256" key="1">
    <source>
        <dbReference type="ARBA" id="ARBA00022737"/>
    </source>
</evidence>
<protein>
    <submittedName>
        <fullName evidence="4">Phosphoribulokinase</fullName>
    </submittedName>
</protein>
<dbReference type="SMART" id="SM00116">
    <property type="entry name" value="CBS"/>
    <property type="match status" value="2"/>
</dbReference>
<name>A0A2T1FHZ4_9CYAN</name>
<keyword evidence="2" id="KW-0129">CBS domain</keyword>
<dbReference type="InterPro" id="IPR051462">
    <property type="entry name" value="CBS_domain-containing"/>
</dbReference>
<dbReference type="CDD" id="cd04586">
    <property type="entry name" value="CBS_pair_BON_assoc"/>
    <property type="match status" value="1"/>
</dbReference>
<organism evidence="4 5">
    <name type="scientific">Chamaesiphon polymorphus CCALA 037</name>
    <dbReference type="NCBI Taxonomy" id="2107692"/>
    <lineage>
        <taxon>Bacteria</taxon>
        <taxon>Bacillati</taxon>
        <taxon>Cyanobacteriota</taxon>
        <taxon>Cyanophyceae</taxon>
        <taxon>Gomontiellales</taxon>
        <taxon>Chamaesiphonaceae</taxon>
        <taxon>Chamaesiphon</taxon>
    </lineage>
</organism>
<feature type="domain" description="CBS" evidence="3">
    <location>
        <begin position="99"/>
        <end position="152"/>
    </location>
</feature>
<dbReference type="RefSeq" id="WP_106311624.1">
    <property type="nucleotide sequence ID" value="NZ_PVWO01000520.1"/>
</dbReference>
<evidence type="ECO:0000256" key="2">
    <source>
        <dbReference type="PROSITE-ProRule" id="PRU00703"/>
    </source>
</evidence>
<dbReference type="SUPFAM" id="SSF54631">
    <property type="entry name" value="CBS-domain pair"/>
    <property type="match status" value="1"/>
</dbReference>
<dbReference type="PANTHER" id="PTHR48108">
    <property type="entry name" value="CBS DOMAIN-CONTAINING PROTEIN CBSX2, CHLOROPLASTIC"/>
    <property type="match status" value="1"/>
</dbReference>
<evidence type="ECO:0000313" key="5">
    <source>
        <dbReference type="Proteomes" id="UP000238937"/>
    </source>
</evidence>
<reference evidence="4 5" key="1">
    <citation type="submission" date="2018-03" db="EMBL/GenBank/DDBJ databases">
        <title>The ancient ancestry and fast evolution of plastids.</title>
        <authorList>
            <person name="Moore K.R."/>
            <person name="Magnabosco C."/>
            <person name="Momper L."/>
            <person name="Gold D.A."/>
            <person name="Bosak T."/>
            <person name="Fournier G.P."/>
        </authorList>
    </citation>
    <scope>NUCLEOTIDE SEQUENCE [LARGE SCALE GENOMIC DNA]</scope>
    <source>
        <strain evidence="4 5">CCALA 037</strain>
    </source>
</reference>
<keyword evidence="5" id="KW-1185">Reference proteome</keyword>